<gene>
    <name evidence="2" type="ORF">J2X15_004152</name>
</gene>
<dbReference type="Proteomes" id="UP001268089">
    <property type="component" value="Unassembled WGS sequence"/>
</dbReference>
<dbReference type="EMBL" id="JAVDXO010000015">
    <property type="protein sequence ID" value="MDR7308829.1"/>
    <property type="molecule type" value="Genomic_DNA"/>
</dbReference>
<comment type="caution">
    <text evidence="2">The sequence shown here is derived from an EMBL/GenBank/DDBJ whole genome shotgun (WGS) entry which is preliminary data.</text>
</comment>
<dbReference type="InterPro" id="IPR006624">
    <property type="entry name" value="Beta-propeller_rpt_TECPR"/>
</dbReference>
<feature type="chain" id="PRO_5046353418" description="WD40 repeat domain-containing protein" evidence="1">
    <location>
        <begin position="19"/>
        <end position="1064"/>
    </location>
</feature>
<sequence>MKRLLVALLCGASLWVHAQNAAERLAWTALRGTAIDLSVGADGTAFSLDPSGMVWMRRPGPGTGWLSLPGVFRRIDAASERNAWALDAEGAVWRYNGTFWQQVPAPKSVDVGVGAAGMAYVVTAEGGLARFDARAGFIAVTGAPKGIARVDVDERDLPWVVLADASIQIFDGRAWAKLPGRAQDISAGVRNSAFMVSPEHQPFRWNAALGTWGALLAVAELVAAGPDNKPWIVTPEGTIFTNDTGTPQKTARANTELSVFTKNLPWRRVQGKAKVLSISAKGQAVALGPEGEVWQWKGKDQWQRLPGSFERIALAPSGLPMAVTAQGRIFSYRGSQWVELPGQALDIAITPQGAIWILLPDGSPAYWDLAAGWVSLNAPSNAVRLAVGSSNVPWVLSREGQVLSYAPQGWQAHDGVVATDLAIGPDGGVFLVTKDRTPARFDDFLQRWEPINTEAVTLAVGPGDKPWVVNARGEIYASSLFDEPVQGGGDCSAAVGGKLPDFRQADFRQVLGAARILAIGKDGNVMAIDTDSNLGQWRNSSQRFKSFPGQMVRIAVAPDGKPWGVTAKGEVWRHDGSKWLLVRSIFSARDVAVACNGTVMAAASDESLYQYNAGTDGFEKVVPARLDDPSPKGRKLALDPAGRPWTIRDDWVYRCDVQPCERQALRAKEIAIGPEGTLLAVDLDGNLQSFNARDNRWDRTGLQGVVAVAIGPGGKPWVVRSGTEVWASALFNRKEDTDDATAAATQSTPVNTTTAVSPFTFSATQVFDEVPYIGLPGSPQWPHYLAIGASGKVMVVRRSGSDSLVTYDAAKQGFVPSGLSIPPGGEADGLAIGLADTLWAWVPPTNGAVNGRVWQYKNGSWQVMGGIAAMNMGDVPLPAFTVRPIDVSTPADGSVYAMGPDTGAVGAQDSTLYRFNTASNTFVVTSFQLPGNEDALAVEPAGAVWLVRSDANAPNTRRAFQYLNNAFFERPPPAGLSVCPTFPATSRAQPGCIASGANGSVFAIGLQGSAPRLLRWNAGSVQWDVVVPSPSFTSLRYLAVAPDGRPWIVASTDGGTTYKVYKAR</sequence>
<dbReference type="SMART" id="SM00706">
    <property type="entry name" value="TECPR"/>
    <property type="match status" value="10"/>
</dbReference>
<dbReference type="SUPFAM" id="SSF63829">
    <property type="entry name" value="Calcium-dependent phosphotriesterase"/>
    <property type="match status" value="1"/>
</dbReference>
<proteinExistence type="predicted"/>
<name>A0ABU1ZTE8_9BURK</name>
<dbReference type="SUPFAM" id="SSF50969">
    <property type="entry name" value="YVTN repeat-like/Quinoprotein amine dehydrogenase"/>
    <property type="match status" value="1"/>
</dbReference>
<evidence type="ECO:0008006" key="4">
    <source>
        <dbReference type="Google" id="ProtNLM"/>
    </source>
</evidence>
<dbReference type="RefSeq" id="WP_310346747.1">
    <property type="nucleotide sequence ID" value="NZ_JAVDXO010000015.1"/>
</dbReference>
<organism evidence="2 3">
    <name type="scientific">Rhodoferax saidenbachensis</name>
    <dbReference type="NCBI Taxonomy" id="1484693"/>
    <lineage>
        <taxon>Bacteria</taxon>
        <taxon>Pseudomonadati</taxon>
        <taxon>Pseudomonadota</taxon>
        <taxon>Betaproteobacteria</taxon>
        <taxon>Burkholderiales</taxon>
        <taxon>Comamonadaceae</taxon>
        <taxon>Rhodoferax</taxon>
    </lineage>
</organism>
<keyword evidence="1" id="KW-0732">Signal</keyword>
<keyword evidence="3" id="KW-1185">Reference proteome</keyword>
<feature type="signal peptide" evidence="1">
    <location>
        <begin position="1"/>
        <end position="18"/>
    </location>
</feature>
<evidence type="ECO:0000256" key="1">
    <source>
        <dbReference type="SAM" id="SignalP"/>
    </source>
</evidence>
<evidence type="ECO:0000313" key="2">
    <source>
        <dbReference type="EMBL" id="MDR7308829.1"/>
    </source>
</evidence>
<evidence type="ECO:0000313" key="3">
    <source>
        <dbReference type="Proteomes" id="UP001268089"/>
    </source>
</evidence>
<accession>A0ABU1ZTE8</accession>
<reference evidence="2 3" key="1">
    <citation type="submission" date="2023-07" db="EMBL/GenBank/DDBJ databases">
        <title>Sorghum-associated microbial communities from plants grown in Nebraska, USA.</title>
        <authorList>
            <person name="Schachtman D."/>
        </authorList>
    </citation>
    <scope>NUCLEOTIDE SEQUENCE [LARGE SCALE GENOMIC DNA]</scope>
    <source>
        <strain evidence="2 3">BE308</strain>
    </source>
</reference>
<protein>
    <recommendedName>
        <fullName evidence="4">WD40 repeat domain-containing protein</fullName>
    </recommendedName>
</protein>
<dbReference type="InterPro" id="IPR011044">
    <property type="entry name" value="Quino_amine_DH_bsu"/>
</dbReference>